<evidence type="ECO:0000259" key="9">
    <source>
        <dbReference type="PROSITE" id="PS50109"/>
    </source>
</evidence>
<dbReference type="SMART" id="SM00387">
    <property type="entry name" value="HATPase_c"/>
    <property type="match status" value="1"/>
</dbReference>
<dbReference type="InterPro" id="IPR013656">
    <property type="entry name" value="PAS_4"/>
</dbReference>
<dbReference type="PANTHER" id="PTHR43711:SF1">
    <property type="entry name" value="HISTIDINE KINASE 1"/>
    <property type="match status" value="1"/>
</dbReference>
<comment type="subcellular location">
    <subcellularLocation>
        <location evidence="2">Cell membrane</location>
    </subcellularLocation>
</comment>
<dbReference type="RefSeq" id="WP_344342472.1">
    <property type="nucleotide sequence ID" value="NZ_BAAAQT010000005.1"/>
</dbReference>
<comment type="caution">
    <text evidence="11">The sequence shown here is derived from an EMBL/GenBank/DDBJ whole genome shotgun (WGS) entry which is preliminary data.</text>
</comment>
<sequence>MRTRLSLAFLDTATPGVRQLASAVALVVALVALAVIPDIAVEVPLVLGASVMIGLATLAAIVLPWERWNDRWTLVIPLVSLLAFGIFRLGTGGATSVFASLLLLPVVWIGAERGRICVAIAGVGTAIAMALPYLVGAQAWVPQQGVRVLFAPLIFAMVAAVVNELAAHGRRQVAQITELAREQERLLEELRGAEGFNRSVWNAIRHQAVIITDTCGRIVEWGPGAERLLATSRHDAVGRSAVEFLQPAGSEGSHGLEFESLLTLAEQDEIADGLEVRTSEGDLVPVDVTYTARLDRDGRALGYILVAHDMRQTREAARLKDEFVGSVSHELRTPLSSVLGYLELARDDEAGLSETQSHYLAVADRNARRLLALVGDLLFVAQVDAGRFPLELERLDVRRVVRACAESAVPTASAAGVTVSVEVPEHAVEARADAMRLGQAVDNLLSNAIKFTPAGGSVTLTVAREGDELRIGIADTGLGIPSEEMRRLFTRFFRSSTSTRQAVQGVGLGLNITRAIVDAHGGRIDASSVEGEGTTFEIWLPALGA</sequence>
<evidence type="ECO:0000256" key="7">
    <source>
        <dbReference type="ARBA" id="ARBA00023012"/>
    </source>
</evidence>
<dbReference type="SUPFAM" id="SSF55785">
    <property type="entry name" value="PYP-like sensor domain (PAS domain)"/>
    <property type="match status" value="1"/>
</dbReference>
<reference evidence="12" key="1">
    <citation type="journal article" date="2019" name="Int. J. Syst. Evol. Microbiol.">
        <title>The Global Catalogue of Microorganisms (GCM) 10K type strain sequencing project: providing services to taxonomists for standard genome sequencing and annotation.</title>
        <authorList>
            <consortium name="The Broad Institute Genomics Platform"/>
            <consortium name="The Broad Institute Genome Sequencing Center for Infectious Disease"/>
            <person name="Wu L."/>
            <person name="Ma J."/>
        </authorList>
    </citation>
    <scope>NUCLEOTIDE SEQUENCE [LARGE SCALE GENOMIC DNA]</scope>
    <source>
        <strain evidence="12">JCM 16026</strain>
    </source>
</reference>
<keyword evidence="4" id="KW-0597">Phosphoprotein</keyword>
<dbReference type="PRINTS" id="PR00344">
    <property type="entry name" value="BCTRLSENSOR"/>
</dbReference>
<evidence type="ECO:0000259" key="10">
    <source>
        <dbReference type="PROSITE" id="PS50112"/>
    </source>
</evidence>
<comment type="catalytic activity">
    <reaction evidence="1">
        <text>ATP + protein L-histidine = ADP + protein N-phospho-L-histidine.</text>
        <dbReference type="EC" id="2.7.13.3"/>
    </reaction>
</comment>
<dbReference type="EC" id="2.7.13.3" evidence="3"/>
<evidence type="ECO:0000256" key="5">
    <source>
        <dbReference type="ARBA" id="ARBA00022679"/>
    </source>
</evidence>
<dbReference type="InterPro" id="IPR003594">
    <property type="entry name" value="HATPase_dom"/>
</dbReference>
<dbReference type="CDD" id="cd00075">
    <property type="entry name" value="HATPase"/>
    <property type="match status" value="1"/>
</dbReference>
<evidence type="ECO:0000256" key="3">
    <source>
        <dbReference type="ARBA" id="ARBA00012438"/>
    </source>
</evidence>
<gene>
    <name evidence="11" type="ORF">GCM10009846_16080</name>
</gene>
<dbReference type="CDD" id="cd00082">
    <property type="entry name" value="HisKA"/>
    <property type="match status" value="1"/>
</dbReference>
<dbReference type="CDD" id="cd00130">
    <property type="entry name" value="PAS"/>
    <property type="match status" value="1"/>
</dbReference>
<dbReference type="SUPFAM" id="SSF55874">
    <property type="entry name" value="ATPase domain of HSP90 chaperone/DNA topoisomerase II/histidine kinase"/>
    <property type="match status" value="1"/>
</dbReference>
<dbReference type="InterPro" id="IPR036097">
    <property type="entry name" value="HisK_dim/P_sf"/>
</dbReference>
<keyword evidence="6 11" id="KW-0418">Kinase</keyword>
<feature type="transmembrane region" description="Helical" evidence="8">
    <location>
        <begin position="148"/>
        <end position="166"/>
    </location>
</feature>
<keyword evidence="7" id="KW-0902">Two-component regulatory system</keyword>
<dbReference type="InterPro" id="IPR004358">
    <property type="entry name" value="Sig_transdc_His_kin-like_C"/>
</dbReference>
<keyword evidence="5" id="KW-0808">Transferase</keyword>
<dbReference type="Gene3D" id="3.30.450.20">
    <property type="entry name" value="PAS domain"/>
    <property type="match status" value="1"/>
</dbReference>
<dbReference type="InterPro" id="IPR050736">
    <property type="entry name" value="Sensor_HK_Regulatory"/>
</dbReference>
<dbReference type="Pfam" id="PF00512">
    <property type="entry name" value="HisKA"/>
    <property type="match status" value="1"/>
</dbReference>
<feature type="transmembrane region" description="Helical" evidence="8">
    <location>
        <begin position="75"/>
        <end position="104"/>
    </location>
</feature>
<keyword evidence="8" id="KW-1133">Transmembrane helix</keyword>
<name>A0ABP5MKT7_9MICO</name>
<evidence type="ECO:0000256" key="1">
    <source>
        <dbReference type="ARBA" id="ARBA00000085"/>
    </source>
</evidence>
<dbReference type="SMART" id="SM00388">
    <property type="entry name" value="HisKA"/>
    <property type="match status" value="1"/>
</dbReference>
<dbReference type="InterPro" id="IPR035965">
    <property type="entry name" value="PAS-like_dom_sf"/>
</dbReference>
<keyword evidence="8" id="KW-0472">Membrane</keyword>
<evidence type="ECO:0000256" key="4">
    <source>
        <dbReference type="ARBA" id="ARBA00022553"/>
    </source>
</evidence>
<evidence type="ECO:0000256" key="2">
    <source>
        <dbReference type="ARBA" id="ARBA00004236"/>
    </source>
</evidence>
<feature type="transmembrane region" description="Helical" evidence="8">
    <location>
        <begin position="20"/>
        <end position="36"/>
    </location>
</feature>
<feature type="domain" description="PAS" evidence="10">
    <location>
        <begin position="209"/>
        <end position="247"/>
    </location>
</feature>
<dbReference type="InterPro" id="IPR005467">
    <property type="entry name" value="His_kinase_dom"/>
</dbReference>
<dbReference type="Pfam" id="PF02518">
    <property type="entry name" value="HATPase_c"/>
    <property type="match status" value="1"/>
</dbReference>
<accession>A0ABP5MKT7</accession>
<feature type="transmembrane region" description="Helical" evidence="8">
    <location>
        <begin position="116"/>
        <end position="136"/>
    </location>
</feature>
<dbReference type="InterPro" id="IPR036890">
    <property type="entry name" value="HATPase_C_sf"/>
</dbReference>
<evidence type="ECO:0000256" key="8">
    <source>
        <dbReference type="SAM" id="Phobius"/>
    </source>
</evidence>
<feature type="transmembrane region" description="Helical" evidence="8">
    <location>
        <begin position="43"/>
        <end position="63"/>
    </location>
</feature>
<dbReference type="InterPro" id="IPR000014">
    <property type="entry name" value="PAS"/>
</dbReference>
<dbReference type="Gene3D" id="1.10.287.130">
    <property type="match status" value="1"/>
</dbReference>
<evidence type="ECO:0000313" key="11">
    <source>
        <dbReference type="EMBL" id="GAA2173566.1"/>
    </source>
</evidence>
<evidence type="ECO:0000256" key="6">
    <source>
        <dbReference type="ARBA" id="ARBA00022777"/>
    </source>
</evidence>
<protein>
    <recommendedName>
        <fullName evidence="3">histidine kinase</fullName>
        <ecNumber evidence="3">2.7.13.3</ecNumber>
    </recommendedName>
</protein>
<dbReference type="SUPFAM" id="SSF47384">
    <property type="entry name" value="Homodimeric domain of signal transducing histidine kinase"/>
    <property type="match status" value="1"/>
</dbReference>
<keyword evidence="8" id="KW-0812">Transmembrane</keyword>
<dbReference type="Gene3D" id="3.30.565.10">
    <property type="entry name" value="Histidine kinase-like ATPase, C-terminal domain"/>
    <property type="match status" value="1"/>
</dbReference>
<organism evidence="11 12">
    <name type="scientific">Agrococcus versicolor</name>
    <dbReference type="NCBI Taxonomy" id="501482"/>
    <lineage>
        <taxon>Bacteria</taxon>
        <taxon>Bacillati</taxon>
        <taxon>Actinomycetota</taxon>
        <taxon>Actinomycetes</taxon>
        <taxon>Micrococcales</taxon>
        <taxon>Microbacteriaceae</taxon>
        <taxon>Agrococcus</taxon>
    </lineage>
</organism>
<dbReference type="Pfam" id="PF08448">
    <property type="entry name" value="PAS_4"/>
    <property type="match status" value="1"/>
</dbReference>
<dbReference type="PROSITE" id="PS50109">
    <property type="entry name" value="HIS_KIN"/>
    <property type="match status" value="1"/>
</dbReference>
<proteinExistence type="predicted"/>
<dbReference type="PANTHER" id="PTHR43711">
    <property type="entry name" value="TWO-COMPONENT HISTIDINE KINASE"/>
    <property type="match status" value="1"/>
</dbReference>
<dbReference type="GO" id="GO:0016301">
    <property type="term" value="F:kinase activity"/>
    <property type="evidence" value="ECO:0007669"/>
    <property type="project" value="UniProtKB-KW"/>
</dbReference>
<dbReference type="InterPro" id="IPR003661">
    <property type="entry name" value="HisK_dim/P_dom"/>
</dbReference>
<keyword evidence="12" id="KW-1185">Reference proteome</keyword>
<dbReference type="PROSITE" id="PS50112">
    <property type="entry name" value="PAS"/>
    <property type="match status" value="1"/>
</dbReference>
<dbReference type="NCBIfam" id="TIGR00229">
    <property type="entry name" value="sensory_box"/>
    <property type="match status" value="1"/>
</dbReference>
<feature type="domain" description="Histidine kinase" evidence="9">
    <location>
        <begin position="326"/>
        <end position="544"/>
    </location>
</feature>
<dbReference type="Proteomes" id="UP001501599">
    <property type="component" value="Unassembled WGS sequence"/>
</dbReference>
<evidence type="ECO:0000313" key="12">
    <source>
        <dbReference type="Proteomes" id="UP001501599"/>
    </source>
</evidence>
<dbReference type="EMBL" id="BAAAQT010000005">
    <property type="protein sequence ID" value="GAA2173566.1"/>
    <property type="molecule type" value="Genomic_DNA"/>
</dbReference>